<gene>
    <name evidence="1" type="ORF">P7122_03065</name>
</gene>
<sequence>MLDSYSFNKFCELLSDEDILRTSTAFGVAKQFQTYIADIKSQVLKELMNRTENQDVFLEFLINEIEKQYYVKDVGINYINKWLKEYNISIDAILEEEDHKEPIFTVLDRHYNDMEPFSKEKDKAFLVQMDFLNYFCCMYANELIEFLRFKIPKVKPQNQAQIPIAKTKPFKDEYLNVFCKEISNERAVRETSFMQLYDYGLTHYRPYLESEITENLLILDKDKKEDYLSYVLDKVTKTPYASIPENFLDQYIKKYDVDLNEFPNFKNKELNEVLNTYYQGIYHATHQEQHNLLCIQIDFYCYASMLEVKKITEFIESKSKKSNTNINLMEEELLEPISKLKWLGKPSQLGFIISSLTDLGYIEAPLRQNGDVNYTQFAKLVKQTFDIDTTENTLSKYLNTDSEKGQEPMRKFEQNGFNIPHRNIVS</sequence>
<dbReference type="EMBL" id="JARSBN010000001">
    <property type="protein sequence ID" value="MDG4714838.1"/>
    <property type="molecule type" value="Genomic_DNA"/>
</dbReference>
<protein>
    <submittedName>
        <fullName evidence="1">Uncharacterized protein</fullName>
    </submittedName>
</protein>
<comment type="caution">
    <text evidence="1">The sequence shown here is derived from an EMBL/GenBank/DDBJ whole genome shotgun (WGS) entry which is preliminary data.</text>
</comment>
<proteinExistence type="predicted"/>
<evidence type="ECO:0000313" key="1">
    <source>
        <dbReference type="EMBL" id="MDG4714838.1"/>
    </source>
</evidence>
<evidence type="ECO:0000313" key="2">
    <source>
        <dbReference type="Proteomes" id="UP001529085"/>
    </source>
</evidence>
<reference evidence="1 2" key="1">
    <citation type="submission" date="2023-03" db="EMBL/GenBank/DDBJ databases">
        <title>Strain YYF002 represents a novel species in the genus Winogradskyella isolated from seawater.</title>
        <authorList>
            <person name="Fu Z.-Y."/>
        </authorList>
    </citation>
    <scope>NUCLEOTIDE SEQUENCE [LARGE SCALE GENOMIC DNA]</scope>
    <source>
        <strain evidence="1 2">YYF002</strain>
    </source>
</reference>
<name>A0ABT6FYH6_9FLAO</name>
<keyword evidence="2" id="KW-1185">Reference proteome</keyword>
<organism evidence="1 2">
    <name type="scientific">Winogradskyella marincola</name>
    <dbReference type="NCBI Taxonomy" id="3037795"/>
    <lineage>
        <taxon>Bacteria</taxon>
        <taxon>Pseudomonadati</taxon>
        <taxon>Bacteroidota</taxon>
        <taxon>Flavobacteriia</taxon>
        <taxon>Flavobacteriales</taxon>
        <taxon>Flavobacteriaceae</taxon>
        <taxon>Winogradskyella</taxon>
    </lineage>
</organism>
<dbReference type="Proteomes" id="UP001529085">
    <property type="component" value="Unassembled WGS sequence"/>
</dbReference>
<accession>A0ABT6FYH6</accession>
<dbReference type="RefSeq" id="WP_278004298.1">
    <property type="nucleotide sequence ID" value="NZ_JARSBN010000001.1"/>
</dbReference>